<organism evidence="2 3">
    <name type="scientific">Candidatus Avoscillospira avicola</name>
    <dbReference type="NCBI Taxonomy" id="2840706"/>
    <lineage>
        <taxon>Bacteria</taxon>
        <taxon>Bacillati</taxon>
        <taxon>Bacillota</taxon>
        <taxon>Clostridia</taxon>
        <taxon>Eubacteriales</taxon>
        <taxon>Oscillospiraceae</taxon>
        <taxon>Oscillospiraceae incertae sedis</taxon>
        <taxon>Candidatus Avoscillospira</taxon>
    </lineage>
</organism>
<dbReference type="CDD" id="cd00093">
    <property type="entry name" value="HTH_XRE"/>
    <property type="match status" value="1"/>
</dbReference>
<name>A0A9D1DGM1_9FIRM</name>
<dbReference type="EMBL" id="DVHE01000022">
    <property type="protein sequence ID" value="HIR50261.1"/>
    <property type="molecule type" value="Genomic_DNA"/>
</dbReference>
<dbReference type="Proteomes" id="UP000824239">
    <property type="component" value="Unassembled WGS sequence"/>
</dbReference>
<gene>
    <name evidence="2" type="ORF">IAA53_03080</name>
</gene>
<dbReference type="InterPro" id="IPR010982">
    <property type="entry name" value="Lambda_DNA-bd_dom_sf"/>
</dbReference>
<sequence length="90" mass="10608">MLTKRKVYDILMMSPKGLQQRRDKMVNEQLRREIKKKFKTDMEMAEKMGWTKQKLSKTILGQRCPKVSDINAMSNALEIPVETVISFFIQ</sequence>
<reference evidence="2" key="1">
    <citation type="submission" date="2020-10" db="EMBL/GenBank/DDBJ databases">
        <authorList>
            <person name="Gilroy R."/>
        </authorList>
    </citation>
    <scope>NUCLEOTIDE SEQUENCE</scope>
    <source>
        <strain evidence="2">ChiBcec15-4380</strain>
    </source>
</reference>
<accession>A0A9D1DGM1</accession>
<dbReference type="GO" id="GO:0003677">
    <property type="term" value="F:DNA binding"/>
    <property type="evidence" value="ECO:0007669"/>
    <property type="project" value="InterPro"/>
</dbReference>
<dbReference type="Gene3D" id="1.10.260.40">
    <property type="entry name" value="lambda repressor-like DNA-binding domains"/>
    <property type="match status" value="1"/>
</dbReference>
<dbReference type="InterPro" id="IPR001387">
    <property type="entry name" value="Cro/C1-type_HTH"/>
</dbReference>
<reference evidence="2" key="2">
    <citation type="journal article" date="2021" name="PeerJ">
        <title>Extensive microbial diversity within the chicken gut microbiome revealed by metagenomics and culture.</title>
        <authorList>
            <person name="Gilroy R."/>
            <person name="Ravi A."/>
            <person name="Getino M."/>
            <person name="Pursley I."/>
            <person name="Horton D.L."/>
            <person name="Alikhan N.F."/>
            <person name="Baker D."/>
            <person name="Gharbi K."/>
            <person name="Hall N."/>
            <person name="Watson M."/>
            <person name="Adriaenssens E.M."/>
            <person name="Foster-Nyarko E."/>
            <person name="Jarju S."/>
            <person name="Secka A."/>
            <person name="Antonio M."/>
            <person name="Oren A."/>
            <person name="Chaudhuri R.R."/>
            <person name="La Ragione R."/>
            <person name="Hildebrand F."/>
            <person name="Pallen M.J."/>
        </authorList>
    </citation>
    <scope>NUCLEOTIDE SEQUENCE</scope>
    <source>
        <strain evidence="2">ChiBcec15-4380</strain>
    </source>
</reference>
<evidence type="ECO:0000313" key="3">
    <source>
        <dbReference type="Proteomes" id="UP000824239"/>
    </source>
</evidence>
<evidence type="ECO:0000313" key="2">
    <source>
        <dbReference type="EMBL" id="HIR50261.1"/>
    </source>
</evidence>
<dbReference type="SUPFAM" id="SSF47413">
    <property type="entry name" value="lambda repressor-like DNA-binding domains"/>
    <property type="match status" value="1"/>
</dbReference>
<dbReference type="PROSITE" id="PS50943">
    <property type="entry name" value="HTH_CROC1"/>
    <property type="match status" value="1"/>
</dbReference>
<protein>
    <submittedName>
        <fullName evidence="2">Helix-turn-helix transcriptional regulator</fullName>
    </submittedName>
</protein>
<proteinExistence type="predicted"/>
<dbReference type="AlphaFoldDB" id="A0A9D1DGM1"/>
<comment type="caution">
    <text evidence="2">The sequence shown here is derived from an EMBL/GenBank/DDBJ whole genome shotgun (WGS) entry which is preliminary data.</text>
</comment>
<feature type="domain" description="HTH cro/C1-type" evidence="1">
    <location>
        <begin position="43"/>
        <end position="84"/>
    </location>
</feature>
<evidence type="ECO:0000259" key="1">
    <source>
        <dbReference type="PROSITE" id="PS50943"/>
    </source>
</evidence>